<evidence type="ECO:0000313" key="2">
    <source>
        <dbReference type="Proteomes" id="UP000251717"/>
    </source>
</evidence>
<evidence type="ECO:0000313" key="1">
    <source>
        <dbReference type="EMBL" id="PWB85337.1"/>
    </source>
</evidence>
<dbReference type="AlphaFoldDB" id="A0A315XNA4"/>
<reference evidence="1 2" key="1">
    <citation type="submission" date="2017-03" db="EMBL/GenBank/DDBJ databases">
        <title>Genome sequence of Methanobrevibacter thaueri.</title>
        <authorList>
            <person name="Poehlein A."/>
            <person name="Seedorf H."/>
            <person name="Daniel R."/>
        </authorList>
    </citation>
    <scope>NUCLEOTIDE SEQUENCE [LARGE SCALE GENOMIC DNA]</scope>
    <source>
        <strain evidence="1 2">DSM 11995</strain>
    </source>
</reference>
<accession>A0A315XNA4</accession>
<dbReference type="Proteomes" id="UP000251717">
    <property type="component" value="Unassembled WGS sequence"/>
</dbReference>
<name>A0A315XNA4_9EURY</name>
<proteinExistence type="predicted"/>
<dbReference type="EMBL" id="MZGS01000028">
    <property type="protein sequence ID" value="PWB85337.1"/>
    <property type="molecule type" value="Genomic_DNA"/>
</dbReference>
<comment type="caution">
    <text evidence="1">The sequence shown here is derived from an EMBL/GenBank/DDBJ whole genome shotgun (WGS) entry which is preliminary data.</text>
</comment>
<keyword evidence="2" id="KW-1185">Reference proteome</keyword>
<protein>
    <submittedName>
        <fullName evidence="1">Uncharacterized protein</fullName>
    </submittedName>
</protein>
<sequence>MCSNYTSKLQKHMKINKNIEIPHNLQFFCFAKIEIFFKNSSKTDWISDFRAIELC</sequence>
<gene>
    <name evidence="1" type="ORF">MBBTH_19360</name>
</gene>
<organism evidence="1 2">
    <name type="scientific">Methanobrevibacter thaueri</name>
    <dbReference type="NCBI Taxonomy" id="190975"/>
    <lineage>
        <taxon>Archaea</taxon>
        <taxon>Methanobacteriati</taxon>
        <taxon>Methanobacteriota</taxon>
        <taxon>Methanomada group</taxon>
        <taxon>Methanobacteria</taxon>
        <taxon>Methanobacteriales</taxon>
        <taxon>Methanobacteriaceae</taxon>
        <taxon>Methanobrevibacter</taxon>
    </lineage>
</organism>